<dbReference type="GO" id="GO:0006313">
    <property type="term" value="P:DNA transposition"/>
    <property type="evidence" value="ECO:0007669"/>
    <property type="project" value="InterPro"/>
</dbReference>
<dbReference type="GO" id="GO:0004803">
    <property type="term" value="F:transposase activity"/>
    <property type="evidence" value="ECO:0007669"/>
    <property type="project" value="InterPro"/>
</dbReference>
<dbReference type="AlphaFoldDB" id="A0A6V7CGV8"/>
<dbReference type="Pfam" id="PF01609">
    <property type="entry name" value="DDE_Tnp_1"/>
    <property type="match status" value="1"/>
</dbReference>
<dbReference type="EMBL" id="LR828261">
    <property type="protein sequence ID" value="CAD0315499.1"/>
    <property type="molecule type" value="Genomic_DNA"/>
</dbReference>
<dbReference type="EMBL" id="LR828261">
    <property type="protein sequence ID" value="CAD0315486.1"/>
    <property type="molecule type" value="Genomic_DNA"/>
</dbReference>
<dbReference type="InterPro" id="IPR002559">
    <property type="entry name" value="Transposase_11"/>
</dbReference>
<feature type="domain" description="Transposase IS4-like" evidence="1">
    <location>
        <begin position="2"/>
        <end position="102"/>
    </location>
</feature>
<name>A0A6V7CGV8_9XANT</name>
<accession>A0A6V7CGV8</accession>
<reference evidence="2" key="1">
    <citation type="submission" date="2020-07" db="EMBL/GenBank/DDBJ databases">
        <authorList>
            <person name="Pothier F. J."/>
        </authorList>
    </citation>
    <scope>NUCLEOTIDE SEQUENCE</scope>
    <source>
        <strain evidence="2">CFBP 2533</strain>
    </source>
</reference>
<dbReference type="PANTHER" id="PTHR30007:SF1">
    <property type="entry name" value="BLR1914 PROTEIN"/>
    <property type="match status" value="1"/>
</dbReference>
<protein>
    <recommendedName>
        <fullName evidence="1">Transposase IS4-like domain-containing protein</fullName>
    </recommendedName>
</protein>
<gene>
    <name evidence="2" type="ORF">CFBP2533_12820</name>
</gene>
<dbReference type="PANTHER" id="PTHR30007">
    <property type="entry name" value="PHP DOMAIN PROTEIN"/>
    <property type="match status" value="1"/>
</dbReference>
<evidence type="ECO:0000259" key="1">
    <source>
        <dbReference type="Pfam" id="PF01609"/>
    </source>
</evidence>
<sequence>MFKELLDGLPAISGKPGRPRRWLGKLHADKAYDIKRCRTFRKQSGTIAPIARNGIQRNYRLGRHRWVVERTHAWLAGMGKLRIRFERRIDIHLALLSLACSTICLQFLPGCCEPLLIDYLQYFTCEGYLGICFIEVLRLIL</sequence>
<proteinExistence type="predicted"/>
<organism evidence="2">
    <name type="scientific">Xanthomonas hortorum pv. pelargonii</name>
    <dbReference type="NCBI Taxonomy" id="453602"/>
    <lineage>
        <taxon>Bacteria</taxon>
        <taxon>Pseudomonadati</taxon>
        <taxon>Pseudomonadota</taxon>
        <taxon>Gammaproteobacteria</taxon>
        <taxon>Lysobacterales</taxon>
        <taxon>Lysobacteraceae</taxon>
        <taxon>Xanthomonas</taxon>
    </lineage>
</organism>
<evidence type="ECO:0000313" key="2">
    <source>
        <dbReference type="EMBL" id="CAD0315499.1"/>
    </source>
</evidence>
<dbReference type="GO" id="GO:0003677">
    <property type="term" value="F:DNA binding"/>
    <property type="evidence" value="ECO:0007669"/>
    <property type="project" value="InterPro"/>
</dbReference>